<proteinExistence type="predicted"/>
<organism evidence="1">
    <name type="scientific">viral metagenome</name>
    <dbReference type="NCBI Taxonomy" id="1070528"/>
    <lineage>
        <taxon>unclassified sequences</taxon>
        <taxon>metagenomes</taxon>
        <taxon>organismal metagenomes</taxon>
    </lineage>
</organism>
<evidence type="ECO:0000313" key="1">
    <source>
        <dbReference type="EMBL" id="QHT99479.1"/>
    </source>
</evidence>
<reference evidence="1" key="1">
    <citation type="journal article" date="2020" name="Nature">
        <title>Giant virus diversity and host interactions through global metagenomics.</title>
        <authorList>
            <person name="Schulz F."/>
            <person name="Roux S."/>
            <person name="Paez-Espino D."/>
            <person name="Jungbluth S."/>
            <person name="Walsh D.A."/>
            <person name="Denef V.J."/>
            <person name="McMahon K.D."/>
            <person name="Konstantinidis K.T."/>
            <person name="Eloe-Fadrosh E.A."/>
            <person name="Kyrpides N.C."/>
            <person name="Woyke T."/>
        </authorList>
    </citation>
    <scope>NUCLEOTIDE SEQUENCE</scope>
    <source>
        <strain evidence="1">GVMAG-M-3300025699-48</strain>
    </source>
</reference>
<accession>A0A6C0J3P7</accession>
<name>A0A6C0J3P7_9ZZZZ</name>
<dbReference type="EMBL" id="MN740308">
    <property type="protein sequence ID" value="QHT99479.1"/>
    <property type="molecule type" value="Genomic_DNA"/>
</dbReference>
<protein>
    <submittedName>
        <fullName evidence="1">Uncharacterized protein</fullName>
    </submittedName>
</protein>
<dbReference type="AlphaFoldDB" id="A0A6C0J3P7"/>
<sequence length="192" mass="22014">MKYIILLLIVFSIFILFNSSVKEGNKTLTDIAKEKAINTAKDAGFDSGFYETGKVMGPDDISDELKGKIDYNNNMDNLDVEYHDPPEVIAKNEDIEFASVWVYDPVQKKKIAIKRPAMQSNFTYYEPDTYKYGAATYVPSYTDSVLLSRSNNYIGDYIFNDEYEKTKAKQEQQLISKGNAAFLKEEEEKKKK</sequence>